<dbReference type="Pfam" id="PF14286">
    <property type="entry name" value="DHHW"/>
    <property type="match status" value="1"/>
</dbReference>
<evidence type="ECO:0000313" key="3">
    <source>
        <dbReference type="Proteomes" id="UP000461880"/>
    </source>
</evidence>
<keyword evidence="3" id="KW-1185">Reference proteome</keyword>
<dbReference type="EMBL" id="VUMN01000028">
    <property type="protein sequence ID" value="MSS59336.1"/>
    <property type="molecule type" value="Genomic_DNA"/>
</dbReference>
<organism evidence="2 3">
    <name type="scientific">Stecheria intestinalis</name>
    <dbReference type="NCBI Taxonomy" id="2606630"/>
    <lineage>
        <taxon>Bacteria</taxon>
        <taxon>Bacillati</taxon>
        <taxon>Bacillota</taxon>
        <taxon>Erysipelotrichia</taxon>
        <taxon>Erysipelotrichales</taxon>
        <taxon>Erysipelotrichaceae</taxon>
        <taxon>Stecheria</taxon>
    </lineage>
</organism>
<comment type="caution">
    <text evidence="2">The sequence shown here is derived from an EMBL/GenBank/DDBJ whole genome shotgun (WGS) entry which is preliminary data.</text>
</comment>
<evidence type="ECO:0008006" key="4">
    <source>
        <dbReference type="Google" id="ProtNLM"/>
    </source>
</evidence>
<reference evidence="2 3" key="1">
    <citation type="submission" date="2019-08" db="EMBL/GenBank/DDBJ databases">
        <title>In-depth cultivation of the pig gut microbiome towards novel bacterial diversity and tailored functional studies.</title>
        <authorList>
            <person name="Wylensek D."/>
            <person name="Hitch T.C.A."/>
            <person name="Clavel T."/>
        </authorList>
    </citation>
    <scope>NUCLEOTIDE SEQUENCE [LARGE SCALE GENOMIC DNA]</scope>
    <source>
        <strain evidence="2 3">Oil+RF-744-GAM-WT-6</strain>
    </source>
</reference>
<proteinExistence type="predicted"/>
<keyword evidence="1" id="KW-1133">Transmembrane helix</keyword>
<feature type="transmembrane region" description="Helical" evidence="1">
    <location>
        <begin position="9"/>
        <end position="27"/>
    </location>
</feature>
<keyword evidence="1" id="KW-0472">Membrane</keyword>
<dbReference type="InterPro" id="IPR025945">
    <property type="entry name" value="DHHW"/>
</dbReference>
<protein>
    <recommendedName>
        <fullName evidence="4">AlgX/AlgJ SGNH hydrolase-like domain-containing protein</fullName>
    </recommendedName>
</protein>
<evidence type="ECO:0000313" key="2">
    <source>
        <dbReference type="EMBL" id="MSS59336.1"/>
    </source>
</evidence>
<dbReference type="RefSeq" id="WP_154505553.1">
    <property type="nucleotide sequence ID" value="NZ_VUMN01000028.1"/>
</dbReference>
<keyword evidence="1" id="KW-0812">Transmembrane</keyword>
<evidence type="ECO:0000256" key="1">
    <source>
        <dbReference type="SAM" id="Phobius"/>
    </source>
</evidence>
<name>A0A7X2NTK1_9FIRM</name>
<sequence>MKKKTIENLTIGCFAAFIGIFGIWNAWAPKAEVSYNENRTLAKAPELSVSHIFSGKFDDDFETWFSDHFVHRDAWIELKSGVKRAALAIENNNVYYAGEHRLIGTFQDVNQKNLESNIEQVSTFAKNNDIKINILLVPTAAWGAETDLPGGAWNVDQEALLNQISQKFPDQNFINFTQHTDPSPSMYFHTDHHWNESGAYMGYAAICRNVLNKDPNRFTYTLASDSFEGTMYSRSGAFWTKLDSIYTITPESGEQNVTVNYDNEHTENSLYSKDRLNEKDKYTYYVDGNHAYVDIRTDVTNGRKALLIKDSYSHILIPFLATEYSEIELVDLRYYHSPVSDLLKDDQDVYVLYSLDNFCSDMNLAFLR</sequence>
<gene>
    <name evidence="2" type="ORF">FYJ51_10575</name>
</gene>
<accession>A0A7X2NTK1</accession>
<dbReference type="AlphaFoldDB" id="A0A7X2NTK1"/>
<dbReference type="Proteomes" id="UP000461880">
    <property type="component" value="Unassembled WGS sequence"/>
</dbReference>